<gene>
    <name evidence="2" type="ORF">Taro_054577</name>
</gene>
<keyword evidence="1" id="KW-0812">Transmembrane</keyword>
<evidence type="ECO:0000256" key="1">
    <source>
        <dbReference type="SAM" id="Phobius"/>
    </source>
</evidence>
<comment type="caution">
    <text evidence="2">The sequence shown here is derived from an EMBL/GenBank/DDBJ whole genome shotgun (WGS) entry which is preliminary data.</text>
</comment>
<feature type="transmembrane region" description="Helical" evidence="1">
    <location>
        <begin position="102"/>
        <end position="127"/>
    </location>
</feature>
<sequence length="213" mass="23590">MESSKVGFWRIVRERGIEPLKKFEQEVRFSSKAQRGMLESMRVSQAFEQSRGGSVRRGGEAAASFSDGFTVAFNSGWLMWRGNHARTAFGAWACRRRGGFGVFFGIFFRPGLLVTVSYGLVCGYWLVVANPDTPCVWFASETELAEIGVVYAEVVQTCTTSSRVVESSELVLSRDLLKSLPFLKHLLLDCFAIRSVFCGLESIVVLLLAGGFS</sequence>
<keyword evidence="1" id="KW-0472">Membrane</keyword>
<proteinExistence type="predicted"/>
<keyword evidence="1" id="KW-1133">Transmembrane helix</keyword>
<feature type="transmembrane region" description="Helical" evidence="1">
    <location>
        <begin position="191"/>
        <end position="212"/>
    </location>
</feature>
<organism evidence="2 3">
    <name type="scientific">Colocasia esculenta</name>
    <name type="common">Wild taro</name>
    <name type="synonym">Arum esculentum</name>
    <dbReference type="NCBI Taxonomy" id="4460"/>
    <lineage>
        <taxon>Eukaryota</taxon>
        <taxon>Viridiplantae</taxon>
        <taxon>Streptophyta</taxon>
        <taxon>Embryophyta</taxon>
        <taxon>Tracheophyta</taxon>
        <taxon>Spermatophyta</taxon>
        <taxon>Magnoliopsida</taxon>
        <taxon>Liliopsida</taxon>
        <taxon>Araceae</taxon>
        <taxon>Aroideae</taxon>
        <taxon>Colocasieae</taxon>
        <taxon>Colocasia</taxon>
    </lineage>
</organism>
<evidence type="ECO:0000313" key="3">
    <source>
        <dbReference type="Proteomes" id="UP000652761"/>
    </source>
</evidence>
<reference evidence="2" key="1">
    <citation type="submission" date="2017-07" db="EMBL/GenBank/DDBJ databases">
        <title>Taro Niue Genome Assembly and Annotation.</title>
        <authorList>
            <person name="Atibalentja N."/>
            <person name="Keating K."/>
            <person name="Fields C.J."/>
        </authorList>
    </citation>
    <scope>NUCLEOTIDE SEQUENCE</scope>
    <source>
        <strain evidence="2">Niue_2</strain>
        <tissue evidence="2">Leaf</tissue>
    </source>
</reference>
<dbReference type="Proteomes" id="UP000652761">
    <property type="component" value="Unassembled WGS sequence"/>
</dbReference>
<name>A0A843XRL8_COLES</name>
<evidence type="ECO:0000313" key="2">
    <source>
        <dbReference type="EMBL" id="MQM21535.1"/>
    </source>
</evidence>
<accession>A0A843XRL8</accession>
<protein>
    <submittedName>
        <fullName evidence="2">Uncharacterized protein</fullName>
    </submittedName>
</protein>
<keyword evidence="3" id="KW-1185">Reference proteome</keyword>
<dbReference type="AlphaFoldDB" id="A0A843XRL8"/>
<dbReference type="EMBL" id="NMUH01011175">
    <property type="protein sequence ID" value="MQM21535.1"/>
    <property type="molecule type" value="Genomic_DNA"/>
</dbReference>